<dbReference type="GO" id="GO:0005874">
    <property type="term" value="C:microtubule"/>
    <property type="evidence" value="ECO:0007669"/>
    <property type="project" value="UniProtKB-KW"/>
</dbReference>
<organism evidence="7 8">
    <name type="scientific">Exocentrus adspersus</name>
    <dbReference type="NCBI Taxonomy" id="1586481"/>
    <lineage>
        <taxon>Eukaryota</taxon>
        <taxon>Metazoa</taxon>
        <taxon>Ecdysozoa</taxon>
        <taxon>Arthropoda</taxon>
        <taxon>Hexapoda</taxon>
        <taxon>Insecta</taxon>
        <taxon>Pterygota</taxon>
        <taxon>Neoptera</taxon>
        <taxon>Endopterygota</taxon>
        <taxon>Coleoptera</taxon>
        <taxon>Polyphaga</taxon>
        <taxon>Cucujiformia</taxon>
        <taxon>Chrysomeloidea</taxon>
        <taxon>Cerambycidae</taxon>
        <taxon>Lamiinae</taxon>
        <taxon>Acanthocinini</taxon>
        <taxon>Exocentrus</taxon>
    </lineage>
</organism>
<dbReference type="PRINTS" id="PR01519">
    <property type="entry name" value="EPSLNTUBULIN"/>
</dbReference>
<dbReference type="Pfam" id="PF00091">
    <property type="entry name" value="Tubulin"/>
    <property type="match status" value="1"/>
</dbReference>
<sequence length="180" mass="20017">MSEFIIIQVGQCGNQIGSAMWPLVLEEYDISLFPERKKISSDNLNQKILSSFFSTSNKTDFSCGTLAELINNKVKARAVCIDMEDSVVARFKQGVLRDIFDKKCFVTNYPGSGNNWAEGYHEHGPVYAGKIIDAIRHAVERCDSLHGFLLLFSTGGGTGSGLGTFVLKLLADYYPEIERY</sequence>
<gene>
    <name evidence="7" type="ORF">NQ315_011620</name>
</gene>
<dbReference type="Proteomes" id="UP001159042">
    <property type="component" value="Unassembled WGS sequence"/>
</dbReference>
<keyword evidence="4 5" id="KW-0342">GTP-binding</keyword>
<evidence type="ECO:0000313" key="7">
    <source>
        <dbReference type="EMBL" id="KAJ8918162.1"/>
    </source>
</evidence>
<dbReference type="Gene3D" id="3.40.50.1440">
    <property type="entry name" value="Tubulin/FtsZ, GTPase domain"/>
    <property type="match status" value="1"/>
</dbReference>
<dbReference type="InterPro" id="IPR000217">
    <property type="entry name" value="Tubulin"/>
</dbReference>
<dbReference type="EMBL" id="JANEYG010000028">
    <property type="protein sequence ID" value="KAJ8918162.1"/>
    <property type="molecule type" value="Genomic_DNA"/>
</dbReference>
<dbReference type="PROSITE" id="PS00227">
    <property type="entry name" value="TUBULIN"/>
    <property type="match status" value="1"/>
</dbReference>
<evidence type="ECO:0000256" key="2">
    <source>
        <dbReference type="ARBA" id="ARBA00022701"/>
    </source>
</evidence>
<dbReference type="InterPro" id="IPR004057">
    <property type="entry name" value="Epsilon_tubulin"/>
</dbReference>
<dbReference type="GO" id="GO:0005525">
    <property type="term" value="F:GTP binding"/>
    <property type="evidence" value="ECO:0007669"/>
    <property type="project" value="UniProtKB-UniRule"/>
</dbReference>
<dbReference type="SUPFAM" id="SSF52490">
    <property type="entry name" value="Tubulin nucleotide-binding domain-like"/>
    <property type="match status" value="1"/>
</dbReference>
<evidence type="ECO:0000256" key="5">
    <source>
        <dbReference type="RuleBase" id="RU000352"/>
    </source>
</evidence>
<dbReference type="PANTHER" id="PTHR11588">
    <property type="entry name" value="TUBULIN"/>
    <property type="match status" value="1"/>
</dbReference>
<dbReference type="GO" id="GO:0007017">
    <property type="term" value="P:microtubule-based process"/>
    <property type="evidence" value="ECO:0007669"/>
    <property type="project" value="InterPro"/>
</dbReference>
<evidence type="ECO:0000256" key="1">
    <source>
        <dbReference type="ARBA" id="ARBA00009636"/>
    </source>
</evidence>
<dbReference type="AlphaFoldDB" id="A0AAV8VVS4"/>
<proteinExistence type="inferred from homology"/>
<keyword evidence="8" id="KW-1185">Reference proteome</keyword>
<evidence type="ECO:0000256" key="4">
    <source>
        <dbReference type="ARBA" id="ARBA00023134"/>
    </source>
</evidence>
<comment type="similarity">
    <text evidence="1 5">Belongs to the tubulin family.</text>
</comment>
<name>A0AAV8VVS4_9CUCU</name>
<protein>
    <recommendedName>
        <fullName evidence="6">Tubulin/FtsZ GTPase domain-containing protein</fullName>
    </recommendedName>
</protein>
<comment type="caution">
    <text evidence="7">The sequence shown here is derived from an EMBL/GenBank/DDBJ whole genome shotgun (WGS) entry which is preliminary data.</text>
</comment>
<reference evidence="7 8" key="1">
    <citation type="journal article" date="2023" name="Insect Mol. Biol.">
        <title>Genome sequencing provides insights into the evolution of gene families encoding plant cell wall-degrading enzymes in longhorned beetles.</title>
        <authorList>
            <person name="Shin N.R."/>
            <person name="Okamura Y."/>
            <person name="Kirsch R."/>
            <person name="Pauchet Y."/>
        </authorList>
    </citation>
    <scope>NUCLEOTIDE SEQUENCE [LARGE SCALE GENOMIC DNA]</scope>
    <source>
        <strain evidence="7">EAD_L_NR</strain>
    </source>
</reference>
<keyword evidence="2 5" id="KW-0493">Microtubule</keyword>
<evidence type="ECO:0000256" key="3">
    <source>
        <dbReference type="ARBA" id="ARBA00022741"/>
    </source>
</evidence>
<evidence type="ECO:0000313" key="8">
    <source>
        <dbReference type="Proteomes" id="UP001159042"/>
    </source>
</evidence>
<dbReference type="PRINTS" id="PR01161">
    <property type="entry name" value="TUBULIN"/>
</dbReference>
<keyword evidence="3 5" id="KW-0547">Nucleotide-binding</keyword>
<dbReference type="InterPro" id="IPR036525">
    <property type="entry name" value="Tubulin/FtsZ_GTPase_sf"/>
</dbReference>
<evidence type="ECO:0000259" key="6">
    <source>
        <dbReference type="Pfam" id="PF00091"/>
    </source>
</evidence>
<dbReference type="InterPro" id="IPR003008">
    <property type="entry name" value="Tubulin_FtsZ_GTPase"/>
</dbReference>
<dbReference type="InterPro" id="IPR017975">
    <property type="entry name" value="Tubulin_CS"/>
</dbReference>
<accession>A0AAV8VVS4</accession>
<feature type="domain" description="Tubulin/FtsZ GTPase" evidence="6">
    <location>
        <begin position="4"/>
        <end position="177"/>
    </location>
</feature>